<protein>
    <submittedName>
        <fullName evidence="1">Uncharacterized protein</fullName>
    </submittedName>
</protein>
<evidence type="ECO:0000313" key="2">
    <source>
        <dbReference type="Proteomes" id="UP000237718"/>
    </source>
</evidence>
<name>A0A2T1AKG1_TRISK</name>
<proteinExistence type="predicted"/>
<gene>
    <name evidence="1" type="ORF">CLV89_103399</name>
</gene>
<dbReference type="RefSeq" id="WP_243394963.1">
    <property type="nucleotide sequence ID" value="NZ_JBLWXK010000001.1"/>
</dbReference>
<sequence>MNSNDGGARVCATRKMAVPIGMRLRKRLASSKSHYNISDLSRFTSKCKMVRSDGVCSNSTDEQENPNLEEVFQELERWNDILKDDKDILRGPRP</sequence>
<dbReference type="EMBL" id="PVUF01000003">
    <property type="protein sequence ID" value="PRZ49084.1"/>
    <property type="molecule type" value="Genomic_DNA"/>
</dbReference>
<comment type="caution">
    <text evidence="1">The sequence shown here is derived from an EMBL/GenBank/DDBJ whole genome shotgun (WGS) entry which is preliminary data.</text>
</comment>
<reference evidence="1 2" key="1">
    <citation type="submission" date="2018-03" db="EMBL/GenBank/DDBJ databases">
        <title>Genomic Encyclopedia of Archaeal and Bacterial Type Strains, Phase II (KMG-II): from individual species to whole genera.</title>
        <authorList>
            <person name="Goeker M."/>
        </authorList>
    </citation>
    <scope>NUCLEOTIDE SEQUENCE [LARGE SCALE GENOMIC DNA]</scope>
    <source>
        <strain evidence="1 2">DSM 25328</strain>
    </source>
</reference>
<organism evidence="1 2">
    <name type="scientific">Tritonibacter scottomollicae</name>
    <name type="common">Epibacterium scottomollicae</name>
    <dbReference type="NCBI Taxonomy" id="483013"/>
    <lineage>
        <taxon>Bacteria</taxon>
        <taxon>Pseudomonadati</taxon>
        <taxon>Pseudomonadota</taxon>
        <taxon>Alphaproteobacteria</taxon>
        <taxon>Rhodobacterales</taxon>
        <taxon>Paracoccaceae</taxon>
        <taxon>Tritonibacter</taxon>
    </lineage>
</organism>
<dbReference type="Proteomes" id="UP000237718">
    <property type="component" value="Unassembled WGS sequence"/>
</dbReference>
<dbReference type="AlphaFoldDB" id="A0A2T1AKG1"/>
<evidence type="ECO:0000313" key="1">
    <source>
        <dbReference type="EMBL" id="PRZ49084.1"/>
    </source>
</evidence>
<accession>A0A2T1AKG1</accession>